<proteinExistence type="predicted"/>
<dbReference type="EMBL" id="VSSQ01002477">
    <property type="protein sequence ID" value="MPM15645.1"/>
    <property type="molecule type" value="Genomic_DNA"/>
</dbReference>
<organism evidence="1">
    <name type="scientific">bioreactor metagenome</name>
    <dbReference type="NCBI Taxonomy" id="1076179"/>
    <lineage>
        <taxon>unclassified sequences</taxon>
        <taxon>metagenomes</taxon>
        <taxon>ecological metagenomes</taxon>
    </lineage>
</organism>
<accession>A0A644XHG6</accession>
<gene>
    <name evidence="1" type="ORF">SDC9_62016</name>
</gene>
<evidence type="ECO:0000313" key="1">
    <source>
        <dbReference type="EMBL" id="MPM15645.1"/>
    </source>
</evidence>
<dbReference type="AlphaFoldDB" id="A0A644XHG6"/>
<dbReference type="InterPro" id="IPR009014">
    <property type="entry name" value="Transketo_C/PFOR_II"/>
</dbReference>
<name>A0A644XHG6_9ZZZZ</name>
<sequence length="112" mass="12949">MKIVCVTSTELFEMQSKQYRDSVLTDADRADSTFFTTQARRMMSAWDFNSVSEQYCLSSDHDDRWRTGGTLDEVLDEAHMSPTWVLEAIRRFASEREQRLATLSQQLASAKQ</sequence>
<reference evidence="1" key="1">
    <citation type="submission" date="2019-08" db="EMBL/GenBank/DDBJ databases">
        <authorList>
            <person name="Kucharzyk K."/>
            <person name="Murdoch R.W."/>
            <person name="Higgins S."/>
            <person name="Loffler F."/>
        </authorList>
    </citation>
    <scope>NUCLEOTIDE SEQUENCE</scope>
</reference>
<protein>
    <submittedName>
        <fullName evidence="1">Uncharacterized protein</fullName>
    </submittedName>
</protein>
<comment type="caution">
    <text evidence="1">The sequence shown here is derived from an EMBL/GenBank/DDBJ whole genome shotgun (WGS) entry which is preliminary data.</text>
</comment>
<dbReference type="Gene3D" id="3.40.50.920">
    <property type="match status" value="1"/>
</dbReference>